<evidence type="ECO:0000256" key="2">
    <source>
        <dbReference type="SAM" id="Phobius"/>
    </source>
</evidence>
<keyword evidence="2" id="KW-0472">Membrane</keyword>
<dbReference type="EMBL" id="JAGKHQ010000015">
    <property type="protein sequence ID" value="KAG7496202.1"/>
    <property type="molecule type" value="Genomic_DNA"/>
</dbReference>
<feature type="compositionally biased region" description="Basic and acidic residues" evidence="1">
    <location>
        <begin position="115"/>
        <end position="126"/>
    </location>
</feature>
<keyword evidence="2" id="KW-0812">Transmembrane</keyword>
<evidence type="ECO:0000313" key="4">
    <source>
        <dbReference type="EMBL" id="KAG7496202.1"/>
    </source>
</evidence>
<dbReference type="AlphaFoldDB" id="A0AAV6QWY0"/>
<sequence>MVTGVKSAVSLLLLMMMMMTLLHLSSGHRLGDVSASSSLSTLLSVNPQCVVSLLLLAFAVVLSTAVYAWVLRHISEGCCQPITGTGAVEPEAQRIGRQSVTGETSLTDSGTGADGRTDGGEKEREKRGIKRTNKRRLCGASSRRTAPTKPKHRERKLRSGGNCHPPLNLVAPSAGRLSSLAPPLLARSPAACLRWVSVPPLANTPVAPRDTSPPRKKLHLSRLSVTRHPRVTSKQCPSPFLVTFYIRRRV</sequence>
<evidence type="ECO:0000313" key="5">
    <source>
        <dbReference type="Proteomes" id="UP000693946"/>
    </source>
</evidence>
<evidence type="ECO:0000256" key="3">
    <source>
        <dbReference type="SAM" id="SignalP"/>
    </source>
</evidence>
<name>A0AAV6QWY0_SOLSE</name>
<dbReference type="Proteomes" id="UP000693946">
    <property type="component" value="Linkage Group LG3"/>
</dbReference>
<feature type="transmembrane region" description="Helical" evidence="2">
    <location>
        <begin position="51"/>
        <end position="70"/>
    </location>
</feature>
<reference evidence="4 5" key="1">
    <citation type="journal article" date="2021" name="Sci. Rep.">
        <title>Chromosome anchoring in Senegalese sole (Solea senegalensis) reveals sex-associated markers and genome rearrangements in flatfish.</title>
        <authorList>
            <person name="Guerrero-Cozar I."/>
            <person name="Gomez-Garrido J."/>
            <person name="Berbel C."/>
            <person name="Martinez-Blanch J.F."/>
            <person name="Alioto T."/>
            <person name="Claros M.G."/>
            <person name="Gagnaire P.A."/>
            <person name="Manchado M."/>
        </authorList>
    </citation>
    <scope>NUCLEOTIDE SEQUENCE [LARGE SCALE GENOMIC DNA]</scope>
    <source>
        <strain evidence="4">Sse05_10M</strain>
    </source>
</reference>
<feature type="compositionally biased region" description="Basic residues" evidence="1">
    <location>
        <begin position="127"/>
        <end position="137"/>
    </location>
</feature>
<accession>A0AAV6QWY0</accession>
<protein>
    <submittedName>
        <fullName evidence="4">Uncharacterized protein</fullName>
    </submittedName>
</protein>
<comment type="caution">
    <text evidence="4">The sequence shown here is derived from an EMBL/GenBank/DDBJ whole genome shotgun (WGS) entry which is preliminary data.</text>
</comment>
<feature type="compositionally biased region" description="Basic residues" evidence="1">
    <location>
        <begin position="149"/>
        <end position="158"/>
    </location>
</feature>
<keyword evidence="5" id="KW-1185">Reference proteome</keyword>
<feature type="chain" id="PRO_5043989275" evidence="3">
    <location>
        <begin position="28"/>
        <end position="250"/>
    </location>
</feature>
<organism evidence="4 5">
    <name type="scientific">Solea senegalensis</name>
    <name type="common">Senegalese sole</name>
    <dbReference type="NCBI Taxonomy" id="28829"/>
    <lineage>
        <taxon>Eukaryota</taxon>
        <taxon>Metazoa</taxon>
        <taxon>Chordata</taxon>
        <taxon>Craniata</taxon>
        <taxon>Vertebrata</taxon>
        <taxon>Euteleostomi</taxon>
        <taxon>Actinopterygii</taxon>
        <taxon>Neopterygii</taxon>
        <taxon>Teleostei</taxon>
        <taxon>Neoteleostei</taxon>
        <taxon>Acanthomorphata</taxon>
        <taxon>Carangaria</taxon>
        <taxon>Pleuronectiformes</taxon>
        <taxon>Pleuronectoidei</taxon>
        <taxon>Soleidae</taxon>
        <taxon>Solea</taxon>
    </lineage>
</organism>
<keyword evidence="3" id="KW-0732">Signal</keyword>
<gene>
    <name evidence="4" type="ORF">JOB18_014200</name>
</gene>
<keyword evidence="2" id="KW-1133">Transmembrane helix</keyword>
<proteinExistence type="predicted"/>
<feature type="compositionally biased region" description="Polar residues" evidence="1">
    <location>
        <begin position="96"/>
        <end position="110"/>
    </location>
</feature>
<feature type="region of interest" description="Disordered" evidence="1">
    <location>
        <begin position="89"/>
        <end position="166"/>
    </location>
</feature>
<feature type="signal peptide" evidence="3">
    <location>
        <begin position="1"/>
        <end position="27"/>
    </location>
</feature>
<evidence type="ECO:0000256" key="1">
    <source>
        <dbReference type="SAM" id="MobiDB-lite"/>
    </source>
</evidence>